<feature type="compositionally biased region" description="Polar residues" evidence="1">
    <location>
        <begin position="760"/>
        <end position="791"/>
    </location>
</feature>
<evidence type="ECO:0000313" key="2">
    <source>
        <dbReference type="Proteomes" id="UP000079169"/>
    </source>
</evidence>
<feature type="compositionally biased region" description="Polar residues" evidence="1">
    <location>
        <begin position="258"/>
        <end position="274"/>
    </location>
</feature>
<sequence length="1028" mass="117249">MEMMSKLDQDCGPVQSENDDVQSNLHYENQKSNKIDRTVRKRSSTADIRSSKVFDDSELVQKSNINDVNESDYNIDNADTTNIRSSKLIENRSDSTSSIRSSKITKNQTESSTNIRSSKVIQDTSDANDYDYTSHQTTKDSESRINKNEVVADDQSHTTYDKTYRNSYDKSHDTSFDKTSKFIDNEKITDSTKIDIVENDRNVVKDKSDTSDVKTYNSRKDIRTSHLTNINTKSTTENKNVDQNILTELNNLDSYLSTHPTSTPVSPRSVVTDTDYQDARRTPVKHPSTLDLPKECTDGQYLTTYNDSYKNRISTNYDVSPTHNAFASSLRADTPERSPVSPTRSFSSDRKSPRSSPEKYNSRSVSENRYRKSPEKTPTRDSPNRYSKSSPERSTVRASPDRYQSRKSPEKTPTREKTPPTRSSPNTTGRSPSKSPLDNQYGRHPTGARQSPDRTYNKISKDTDATRKVQERKMSSSSYTVETRKDTNKSKRKFSSAQSKDAAKKRISTPKVSPDTSPTRDGSTSDNSDDSQGTYNTSSKKTVDVTRSDKHDTYTRSDSQDTYNKSTEYTRSDSRDTFNKYRRDSTDTYSKETTTNRNDSRNSYTIDNEDVQQYERSDSTDSFNVSKLRKDSKDITKQELKQRKLFSESENEDIRTTRTNDFIRTEINENIQQNNYKSPSVSPTRQKSPEYSSEGSITREIKLTNSLTDKHLTLIEHNEDINVDIKDSNQTSPSVTPCTSPDSYQKTPRRPSILKKKTTDSQITQEAKAHTTVSRETPQQSPVKSRPTSPEKSFIREEQTTQKTTERKGSILKTSKVESKDHTSDTKTTERRTSILKSPVKKEKSPERPTEKSSYVVKDEYEITVTEQKRSPVREQQSPTRRKSPSPTKSPRESPTRNVQPFESRLTSPTQASLIREQKISETFDLTIKERRSPTKSPSREKDTPRGASPQKSPVRDTKSPAKTRKSPVRDGASPQRTPSKPVEKRPTRKSSIPRAESLRSINKKTTFHPNRLKRDLQENLVFLVLNL</sequence>
<feature type="compositionally biased region" description="Basic and acidic residues" evidence="1">
    <location>
        <begin position="390"/>
        <end position="419"/>
    </location>
</feature>
<dbReference type="RefSeq" id="XP_026676419.1">
    <property type="nucleotide sequence ID" value="XM_026820618.1"/>
</dbReference>
<feature type="compositionally biased region" description="Polar residues" evidence="1">
    <location>
        <begin position="108"/>
        <end position="136"/>
    </location>
</feature>
<feature type="compositionally biased region" description="Basic and acidic residues" evidence="1">
    <location>
        <begin position="793"/>
        <end position="833"/>
    </location>
</feature>
<gene>
    <name evidence="3" type="primary">LOC103505284</name>
</gene>
<feature type="compositionally biased region" description="Basic residues" evidence="1">
    <location>
        <begin position="747"/>
        <end position="756"/>
    </location>
</feature>
<feature type="compositionally biased region" description="Basic and acidic residues" evidence="1">
    <location>
        <begin position="916"/>
        <end position="945"/>
    </location>
</feature>
<proteinExistence type="predicted"/>
<feature type="compositionally biased region" description="Polar residues" evidence="1">
    <location>
        <begin position="896"/>
        <end position="913"/>
    </location>
</feature>
<organism evidence="2 3">
    <name type="scientific">Diaphorina citri</name>
    <name type="common">Asian citrus psyllid</name>
    <dbReference type="NCBI Taxonomy" id="121845"/>
    <lineage>
        <taxon>Eukaryota</taxon>
        <taxon>Metazoa</taxon>
        <taxon>Ecdysozoa</taxon>
        <taxon>Arthropoda</taxon>
        <taxon>Hexapoda</taxon>
        <taxon>Insecta</taxon>
        <taxon>Pterygota</taxon>
        <taxon>Neoptera</taxon>
        <taxon>Paraneoptera</taxon>
        <taxon>Hemiptera</taxon>
        <taxon>Sternorrhyncha</taxon>
        <taxon>Psylloidea</taxon>
        <taxon>Psyllidae</taxon>
        <taxon>Diaphorininae</taxon>
        <taxon>Diaphorina</taxon>
    </lineage>
</organism>
<feature type="region of interest" description="Disordered" evidence="1">
    <location>
        <begin position="1"/>
        <end position="47"/>
    </location>
</feature>
<feature type="compositionally biased region" description="Basic and acidic residues" evidence="1">
    <location>
        <begin position="137"/>
        <end position="147"/>
    </location>
</feature>
<feature type="compositionally biased region" description="Basic and acidic residues" evidence="1">
    <location>
        <begin position="154"/>
        <end position="176"/>
    </location>
</feature>
<feature type="compositionally biased region" description="Basic and acidic residues" evidence="1">
    <location>
        <begin position="28"/>
        <end position="38"/>
    </location>
</feature>
<feature type="region of interest" description="Disordered" evidence="1">
    <location>
        <begin position="668"/>
        <end position="697"/>
    </location>
</feature>
<dbReference type="AlphaFoldDB" id="A0A3Q0IJL7"/>
<feature type="compositionally biased region" description="Low complexity" evidence="1">
    <location>
        <begin position="94"/>
        <end position="107"/>
    </location>
</feature>
<feature type="compositionally biased region" description="Polar residues" evidence="1">
    <location>
        <begin position="668"/>
        <end position="696"/>
    </location>
</feature>
<dbReference type="GeneID" id="103505284"/>
<feature type="compositionally biased region" description="Basic and acidic residues" evidence="1">
    <location>
        <begin position="541"/>
        <end position="559"/>
    </location>
</feature>
<dbReference type="PaxDb" id="121845-A0A3Q0IJL7"/>
<feature type="compositionally biased region" description="Polar residues" evidence="1">
    <location>
        <begin position="874"/>
        <end position="889"/>
    </location>
</feature>
<feature type="compositionally biased region" description="Basic and acidic residues" evidence="1">
    <location>
        <begin position="568"/>
        <end position="590"/>
    </location>
</feature>
<reference evidence="3" key="1">
    <citation type="submission" date="2025-08" db="UniProtKB">
        <authorList>
            <consortium name="RefSeq"/>
        </authorList>
    </citation>
    <scope>IDENTIFICATION</scope>
</reference>
<feature type="region of interest" description="Disordered" evidence="1">
    <location>
        <begin position="258"/>
        <end position="298"/>
    </location>
</feature>
<feature type="compositionally biased region" description="Polar residues" evidence="1">
    <location>
        <begin position="591"/>
        <end position="606"/>
    </location>
</feature>
<feature type="compositionally biased region" description="Polar residues" evidence="1">
    <location>
        <begin position="728"/>
        <end position="746"/>
    </location>
</feature>
<dbReference type="STRING" id="121845.A0A3Q0IJL7"/>
<feature type="region of interest" description="Disordered" evidence="1">
    <location>
        <begin position="724"/>
        <end position="1013"/>
    </location>
</feature>
<dbReference type="Proteomes" id="UP000079169">
    <property type="component" value="Unplaced"/>
</dbReference>
<evidence type="ECO:0000313" key="3">
    <source>
        <dbReference type="RefSeq" id="XP_026676419.1"/>
    </source>
</evidence>
<feature type="compositionally biased region" description="Basic and acidic residues" evidence="1">
    <location>
        <begin position="451"/>
        <end position="474"/>
    </location>
</feature>
<feature type="compositionally biased region" description="Polar residues" evidence="1">
    <location>
        <begin position="426"/>
        <end position="438"/>
    </location>
</feature>
<feature type="region of interest" description="Disordered" evidence="1">
    <location>
        <begin position="86"/>
        <end position="176"/>
    </location>
</feature>
<protein>
    <submittedName>
        <fullName evidence="3">Dentin sialophosphoprotein-like</fullName>
    </submittedName>
</protein>
<feature type="region of interest" description="Disordered" evidence="1">
    <location>
        <begin position="328"/>
        <end position="634"/>
    </location>
</feature>
<feature type="compositionally biased region" description="Basic and acidic residues" evidence="1">
    <location>
        <begin position="347"/>
        <end position="383"/>
    </location>
</feature>
<accession>A0A3Q0IJL7</accession>
<dbReference type="KEGG" id="dci:103505284"/>
<feature type="compositionally biased region" description="Polar residues" evidence="1">
    <location>
        <begin position="510"/>
        <end position="540"/>
    </location>
</feature>
<evidence type="ECO:0000256" key="1">
    <source>
        <dbReference type="SAM" id="MobiDB-lite"/>
    </source>
</evidence>
<feature type="compositionally biased region" description="Basic and acidic residues" evidence="1">
    <location>
        <begin position="840"/>
        <end position="873"/>
    </location>
</feature>
<name>A0A3Q0IJL7_DIACI</name>
<keyword evidence="2" id="KW-1185">Reference proteome</keyword>